<dbReference type="PANTHER" id="PTHR43268">
    <property type="entry name" value="THIOSULFATE SULFURTRANSFERASE/RHODANESE-LIKE DOMAIN-CONTAINING PROTEIN 2"/>
    <property type="match status" value="1"/>
</dbReference>
<dbReference type="PANTHER" id="PTHR43268:SF6">
    <property type="entry name" value="THIOSULFATE SULFURTRANSFERASE_RHODANESE-LIKE DOMAIN-CONTAINING PROTEIN 2"/>
    <property type="match status" value="1"/>
</dbReference>
<dbReference type="RefSeq" id="WP_038566798.1">
    <property type="nucleotide sequence ID" value="NZ_CP008889.1"/>
</dbReference>
<reference evidence="2 3" key="1">
    <citation type="submission" date="2014-07" db="EMBL/GenBank/DDBJ databases">
        <title>Genome Sequencing of Dermacoccus nishinomiyaensis.</title>
        <authorList>
            <person name="Hong K.W."/>
            <person name="Chan K.G."/>
        </authorList>
    </citation>
    <scope>NUCLEOTIDE SEQUENCE [LARGE SCALE GENOMIC DNA]</scope>
    <source>
        <strain evidence="2 3">M25</strain>
    </source>
</reference>
<proteinExistence type="predicted"/>
<dbReference type="EMBL" id="CP008889">
    <property type="protein sequence ID" value="AIF40039.1"/>
    <property type="molecule type" value="Genomic_DNA"/>
</dbReference>
<dbReference type="Pfam" id="PF17773">
    <property type="entry name" value="UPF0176_N"/>
    <property type="match status" value="1"/>
</dbReference>
<keyword evidence="2" id="KW-0808">Transferase</keyword>
<dbReference type="OrthoDB" id="9778326at2"/>
<dbReference type="InterPro" id="IPR036873">
    <property type="entry name" value="Rhodanese-like_dom_sf"/>
</dbReference>
<dbReference type="SMART" id="SM00450">
    <property type="entry name" value="RHOD"/>
    <property type="match status" value="1"/>
</dbReference>
<evidence type="ECO:0000259" key="1">
    <source>
        <dbReference type="PROSITE" id="PS50206"/>
    </source>
</evidence>
<dbReference type="InterPro" id="IPR001763">
    <property type="entry name" value="Rhodanese-like_dom"/>
</dbReference>
<dbReference type="Gene3D" id="3.40.250.10">
    <property type="entry name" value="Rhodanese-like domain"/>
    <property type="match status" value="1"/>
</dbReference>
<dbReference type="Proteomes" id="UP000027986">
    <property type="component" value="Chromosome"/>
</dbReference>
<dbReference type="KEGG" id="dni:HX89_02620"/>
<evidence type="ECO:0000313" key="3">
    <source>
        <dbReference type="Proteomes" id="UP000027986"/>
    </source>
</evidence>
<feature type="domain" description="Rhodanese" evidence="1">
    <location>
        <begin position="152"/>
        <end position="247"/>
    </location>
</feature>
<organism evidence="2 3">
    <name type="scientific">Dermacoccus nishinomiyaensis</name>
    <dbReference type="NCBI Taxonomy" id="1274"/>
    <lineage>
        <taxon>Bacteria</taxon>
        <taxon>Bacillati</taxon>
        <taxon>Actinomycetota</taxon>
        <taxon>Actinomycetes</taxon>
        <taxon>Micrococcales</taxon>
        <taxon>Dermacoccaceae</taxon>
        <taxon>Dermacoccus</taxon>
    </lineage>
</organism>
<name>A0A075JDM9_9MICO</name>
<gene>
    <name evidence="2" type="ORF">HX89_02620</name>
</gene>
<dbReference type="PROSITE" id="PS50206">
    <property type="entry name" value="RHODANESE_3"/>
    <property type="match status" value="1"/>
</dbReference>
<dbReference type="Gene3D" id="3.30.70.100">
    <property type="match status" value="1"/>
</dbReference>
<evidence type="ECO:0000313" key="2">
    <source>
        <dbReference type="EMBL" id="AIF40039.1"/>
    </source>
</evidence>
<sequence>MPGAPSDDLAPMTSPAPSALPSSGDHIAFYRFVAVPDVDAAVVRVRELCAAREGLTGSVLIASEGVNGMLAGAPEQVDAFLAAASADAVTRALFDGIVTKRTAFTRPPFRRMMVKAKREIVPLGVDGLDMPNRMQDVRATDVAPQRWRELVRRDDVVVLDNRNSFEFGVGHFEGAIDPGVENFRDFADYVEAHAPAWRESGTKVAMYCTGGIRCEKSSPWMQDLGLEVFQLQGGILNYFAQMPDADVDWRGECFVFDERVSLDTHLRESGMNTTDVDEPRPSE</sequence>
<dbReference type="InterPro" id="IPR040503">
    <property type="entry name" value="TRHO_N"/>
</dbReference>
<dbReference type="AlphaFoldDB" id="A0A075JDM9"/>
<dbReference type="GeneID" id="41840119"/>
<keyword evidence="3" id="KW-1185">Reference proteome</keyword>
<dbReference type="InterPro" id="IPR020936">
    <property type="entry name" value="TrhO"/>
</dbReference>
<dbReference type="GO" id="GO:0016740">
    <property type="term" value="F:transferase activity"/>
    <property type="evidence" value="ECO:0007669"/>
    <property type="project" value="UniProtKB-KW"/>
</dbReference>
<dbReference type="SUPFAM" id="SSF52821">
    <property type="entry name" value="Rhodanese/Cell cycle control phosphatase"/>
    <property type="match status" value="1"/>
</dbReference>
<accession>A0A075JDM9</accession>
<dbReference type="eggNOG" id="COG1054">
    <property type="taxonomic scope" value="Bacteria"/>
</dbReference>
<dbReference type="Pfam" id="PF00581">
    <property type="entry name" value="Rhodanese"/>
    <property type="match status" value="1"/>
</dbReference>
<protein>
    <submittedName>
        <fullName evidence="2">Sulfurtransferase</fullName>
    </submittedName>
</protein>
<dbReference type="HOGENOM" id="CLU_038878_0_1_11"/>
<dbReference type="CDD" id="cd01518">
    <property type="entry name" value="RHOD_YceA"/>
    <property type="match status" value="1"/>
</dbReference>